<dbReference type="EMBL" id="CP033926">
    <property type="protein sequence ID" value="AZB00062.1"/>
    <property type="molecule type" value="Genomic_DNA"/>
</dbReference>
<proteinExistence type="predicted"/>
<evidence type="ECO:0000313" key="1">
    <source>
        <dbReference type="EMBL" id="AZB00062.1"/>
    </source>
</evidence>
<reference evidence="1 2" key="1">
    <citation type="submission" date="2018-11" db="EMBL/GenBank/DDBJ databases">
        <title>Proposal to divide the Flavobacteriaceae and reorganize its genera based on Amino Acid Identity values calculated from whole genome sequences.</title>
        <authorList>
            <person name="Nicholson A.C."/>
            <person name="Gulvik C.A."/>
            <person name="Whitney A.M."/>
            <person name="Humrighouse B.W."/>
            <person name="Bell M."/>
            <person name="Holmes B."/>
            <person name="Steigerwalt A.G."/>
            <person name="Villarma A."/>
            <person name="Sheth M."/>
            <person name="Batra D."/>
            <person name="Pryor J."/>
            <person name="Bernardet J.-F."/>
            <person name="Hugo C."/>
            <person name="Kampfer P."/>
            <person name="Newman J."/>
            <person name="McQuiston J.R."/>
        </authorList>
    </citation>
    <scope>NUCLEOTIDE SEQUENCE [LARGE SCALE GENOMIC DNA]</scope>
    <source>
        <strain evidence="1 2">DSM 16927</strain>
    </source>
</reference>
<protein>
    <submittedName>
        <fullName evidence="1">Uncharacterized protein</fullName>
    </submittedName>
</protein>
<name>A0ABN5SD06_9FLAO</name>
<keyword evidence="2" id="KW-1185">Reference proteome</keyword>
<evidence type="ECO:0000313" key="2">
    <source>
        <dbReference type="Proteomes" id="UP000279541"/>
    </source>
</evidence>
<organism evidence="1 2">
    <name type="scientific">Chryseobacterium joostei</name>
    <dbReference type="NCBI Taxonomy" id="112234"/>
    <lineage>
        <taxon>Bacteria</taxon>
        <taxon>Pseudomonadati</taxon>
        <taxon>Bacteroidota</taxon>
        <taxon>Flavobacteriia</taxon>
        <taxon>Flavobacteriales</taxon>
        <taxon>Weeksellaceae</taxon>
        <taxon>Chryseobacterium group</taxon>
        <taxon>Chryseobacterium</taxon>
    </lineage>
</organism>
<gene>
    <name evidence="1" type="ORF">EG359_10690</name>
</gene>
<sequence length="163" mass="19320">MKKTMANSESRIDFIMKESEASMDDGKAIHNKNTRKNKIKLTKSQYEETFMLWRLSRVLKMEEYNGIDFQHKSSSPQLSNGLSYEPILSLLNSKVIFENYQPKENDSLSIWMEYKYAEMNKKTRPYIGNYISFIYSHEWTLNSGFDHIYSDYETLCDGELKIF</sequence>
<accession>A0ABN5SD06</accession>
<dbReference type="Proteomes" id="UP000279541">
    <property type="component" value="Chromosome"/>
</dbReference>